<evidence type="ECO:0000313" key="10">
    <source>
        <dbReference type="Proteomes" id="UP000054248"/>
    </source>
</evidence>
<accession>A0A0C3MH77</accession>
<dbReference type="GO" id="GO:0005049">
    <property type="term" value="F:nuclear export signal receptor activity"/>
    <property type="evidence" value="ECO:0007669"/>
    <property type="project" value="TreeGrafter"/>
</dbReference>
<evidence type="ECO:0000256" key="3">
    <source>
        <dbReference type="ARBA" id="ARBA00008669"/>
    </source>
</evidence>
<proteinExistence type="inferred from homology"/>
<dbReference type="GO" id="GO:0005829">
    <property type="term" value="C:cytosol"/>
    <property type="evidence" value="ECO:0007669"/>
    <property type="project" value="TreeGrafter"/>
</dbReference>
<sequence>MSLSDVLLASLSPSTLSQAEKTLSALSTTQPRFLNSLLRLVLDQSEQIQARQAAAVYFKNTIKRRWDAEANDETPIDQNEKNWLKKNFVPGMVALSSQSKLLRTQIADAVGLVAAVDFPKLWPGLLPQVITYLSPADYSVNVCILEIAHSIFARWRSQTRSDELFRAINYTLEKFQEPFFSVFDATAMVLLSGQTVPNLNAVLQAQSLLMQIYLDLTFQDIPPEFEDSIAQFFGANDGDEGYFIKFLRWDPPALQGDEEDTTPTEPTKIKTTILEICELFEMMYNELFSERVLAFLRAVWELIGTSSLAVQEDAMVAQAIKFLSTTAKTGIHKALFADEGTLQGLVQRIIVPSMPLRAHEVEQFENDPLEYIRRDLSLSTEEGGSRRHTASELIRALFSIGLDAPVTRLIEHYIGAALQEYAANPSANWKSKDTAICLLTAIATQGHTSHHGVTTTNGLVDIVKFFSENVAQDTDIEGHAVHPILQVDAIRFIYTFRYQLTKEQLASVLPLLVHHLDSLNYVCYTYAAITIERILFMKSGKTPMFNDTDIQALTDTILSALFVRILGGDLPEKVAENEYLMKCAMRVIIIAKGSLAPTYPNTLSGLVKTLEIVSENPSNPQFNRYTFESISALIRYVTLVDALSITQFEAALSGPINIILQHDVTAFIPYVFQILAQMLEIHPATVPDAYQSLLGFLTVPASWAHRGNVPALVRLLNAFLDKDAERMEVEGHVKTVVAIIQSRLIPSKLDDQYGFELLQTIVRTIPPQLLTDVYFPAILNSVFTRLQTHKTDRFTYSLAYWIFYAMALPIDGLGPDTVIEAVDSIQTGIWSVLFGNVVLPEVSKMRPLDTKTVAVGLTRLLTESQLMVSHASLWCVPQPAFLALEDLVSKADTVAQGQVDDSEAISMAIDYEEARGCYQASFSRLTASQPQRYDPANYVLNVSAYIKQTLSKAAAADTRVQALIALPSGTPWSRALQAGEDF</sequence>
<dbReference type="STRING" id="1051891.A0A0C3MH77"/>
<dbReference type="PROSITE" id="PS50166">
    <property type="entry name" value="IMPORTIN_B_NT"/>
    <property type="match status" value="1"/>
</dbReference>
<dbReference type="InterPro" id="IPR005043">
    <property type="entry name" value="XPO2_C"/>
</dbReference>
<dbReference type="Pfam" id="PF03810">
    <property type="entry name" value="IBN_N"/>
    <property type="match status" value="1"/>
</dbReference>
<evidence type="ECO:0000256" key="2">
    <source>
        <dbReference type="ARBA" id="ARBA00004496"/>
    </source>
</evidence>
<gene>
    <name evidence="9" type="ORF">M407DRAFT_65856</name>
</gene>
<reference evidence="10" key="2">
    <citation type="submission" date="2015-01" db="EMBL/GenBank/DDBJ databases">
        <title>Evolutionary Origins and Diversification of the Mycorrhizal Mutualists.</title>
        <authorList>
            <consortium name="DOE Joint Genome Institute"/>
            <consortium name="Mycorrhizal Genomics Consortium"/>
            <person name="Kohler A."/>
            <person name="Kuo A."/>
            <person name="Nagy L.G."/>
            <person name="Floudas D."/>
            <person name="Copeland A."/>
            <person name="Barry K.W."/>
            <person name="Cichocki N."/>
            <person name="Veneault-Fourrey C."/>
            <person name="LaButti K."/>
            <person name="Lindquist E.A."/>
            <person name="Lipzen A."/>
            <person name="Lundell T."/>
            <person name="Morin E."/>
            <person name="Murat C."/>
            <person name="Riley R."/>
            <person name="Ohm R."/>
            <person name="Sun H."/>
            <person name="Tunlid A."/>
            <person name="Henrissat B."/>
            <person name="Grigoriev I.V."/>
            <person name="Hibbett D.S."/>
            <person name="Martin F."/>
        </authorList>
    </citation>
    <scope>NUCLEOTIDE SEQUENCE [LARGE SCALE GENOMIC DNA]</scope>
    <source>
        <strain evidence="10">MUT 4182</strain>
    </source>
</reference>
<keyword evidence="10" id="KW-1185">Reference proteome</keyword>
<dbReference type="EMBL" id="KN822950">
    <property type="protein sequence ID" value="KIO33067.1"/>
    <property type="molecule type" value="Genomic_DNA"/>
</dbReference>
<dbReference type="HOGENOM" id="CLU_009614_0_0_1"/>
<organism evidence="9 10">
    <name type="scientific">Tulasnella calospora MUT 4182</name>
    <dbReference type="NCBI Taxonomy" id="1051891"/>
    <lineage>
        <taxon>Eukaryota</taxon>
        <taxon>Fungi</taxon>
        <taxon>Dikarya</taxon>
        <taxon>Basidiomycota</taxon>
        <taxon>Agaricomycotina</taxon>
        <taxon>Agaricomycetes</taxon>
        <taxon>Cantharellales</taxon>
        <taxon>Tulasnellaceae</taxon>
        <taxon>Tulasnella</taxon>
    </lineage>
</organism>
<dbReference type="GO" id="GO:0031267">
    <property type="term" value="F:small GTPase binding"/>
    <property type="evidence" value="ECO:0007669"/>
    <property type="project" value="InterPro"/>
</dbReference>
<protein>
    <recommendedName>
        <fullName evidence="8">Importin N-terminal domain-containing protein</fullName>
    </recommendedName>
</protein>
<keyword evidence="7" id="KW-0539">Nucleus</keyword>
<dbReference type="PANTHER" id="PTHR10997">
    <property type="entry name" value="IMPORTIN-7, 8, 11"/>
    <property type="match status" value="1"/>
</dbReference>
<dbReference type="Pfam" id="PF03378">
    <property type="entry name" value="CAS_CSE1"/>
    <property type="match status" value="1"/>
</dbReference>
<dbReference type="GO" id="GO:0006611">
    <property type="term" value="P:protein export from nucleus"/>
    <property type="evidence" value="ECO:0007669"/>
    <property type="project" value="TreeGrafter"/>
</dbReference>
<evidence type="ECO:0000256" key="5">
    <source>
        <dbReference type="ARBA" id="ARBA00022490"/>
    </source>
</evidence>
<keyword evidence="5" id="KW-0963">Cytoplasm</keyword>
<name>A0A0C3MH77_9AGAM</name>
<dbReference type="Proteomes" id="UP000054248">
    <property type="component" value="Unassembled WGS sequence"/>
</dbReference>
<dbReference type="SUPFAM" id="SSF48371">
    <property type="entry name" value="ARM repeat"/>
    <property type="match status" value="1"/>
</dbReference>
<dbReference type="InterPro" id="IPR013713">
    <property type="entry name" value="XPO2_central"/>
</dbReference>
<evidence type="ECO:0000256" key="4">
    <source>
        <dbReference type="ARBA" id="ARBA00022448"/>
    </source>
</evidence>
<keyword evidence="6" id="KW-0653">Protein transport</keyword>
<keyword evidence="4" id="KW-0813">Transport</keyword>
<evidence type="ECO:0000259" key="8">
    <source>
        <dbReference type="PROSITE" id="PS50166"/>
    </source>
</evidence>
<dbReference type="OrthoDB" id="3268246at2759"/>
<dbReference type="InterPro" id="IPR001494">
    <property type="entry name" value="Importin-beta_N"/>
</dbReference>
<feature type="domain" description="Importin N-terminal" evidence="8">
    <location>
        <begin position="19"/>
        <end position="94"/>
    </location>
</feature>
<evidence type="ECO:0000256" key="1">
    <source>
        <dbReference type="ARBA" id="ARBA00004123"/>
    </source>
</evidence>
<comment type="subcellular location">
    <subcellularLocation>
        <location evidence="2">Cytoplasm</location>
    </subcellularLocation>
    <subcellularLocation>
        <location evidence="1">Nucleus</location>
    </subcellularLocation>
</comment>
<dbReference type="PANTHER" id="PTHR10997:SF8">
    <property type="entry name" value="EXPORTIN-2"/>
    <property type="match status" value="1"/>
</dbReference>
<dbReference type="Gene3D" id="1.25.10.10">
    <property type="entry name" value="Leucine-rich Repeat Variant"/>
    <property type="match status" value="1"/>
</dbReference>
<comment type="similarity">
    <text evidence="3">Belongs to the XPO2/CSE1 family.</text>
</comment>
<dbReference type="SMART" id="SM00913">
    <property type="entry name" value="IBN_N"/>
    <property type="match status" value="1"/>
</dbReference>
<evidence type="ECO:0000256" key="6">
    <source>
        <dbReference type="ARBA" id="ARBA00022927"/>
    </source>
</evidence>
<dbReference type="InterPro" id="IPR011989">
    <property type="entry name" value="ARM-like"/>
</dbReference>
<dbReference type="AlphaFoldDB" id="A0A0C3MH77"/>
<dbReference type="Pfam" id="PF08506">
    <property type="entry name" value="Cse1"/>
    <property type="match status" value="1"/>
</dbReference>
<dbReference type="GO" id="GO:0005635">
    <property type="term" value="C:nuclear envelope"/>
    <property type="evidence" value="ECO:0007669"/>
    <property type="project" value="TreeGrafter"/>
</dbReference>
<dbReference type="InterPro" id="IPR016024">
    <property type="entry name" value="ARM-type_fold"/>
</dbReference>
<evidence type="ECO:0000313" key="9">
    <source>
        <dbReference type="EMBL" id="KIO33067.1"/>
    </source>
</evidence>
<evidence type="ECO:0000256" key="7">
    <source>
        <dbReference type="ARBA" id="ARBA00023242"/>
    </source>
</evidence>
<reference evidence="9 10" key="1">
    <citation type="submission" date="2014-04" db="EMBL/GenBank/DDBJ databases">
        <authorList>
            <consortium name="DOE Joint Genome Institute"/>
            <person name="Kuo A."/>
            <person name="Girlanda M."/>
            <person name="Perotto S."/>
            <person name="Kohler A."/>
            <person name="Nagy L.G."/>
            <person name="Floudas D."/>
            <person name="Copeland A."/>
            <person name="Barry K.W."/>
            <person name="Cichocki N."/>
            <person name="Veneault-Fourrey C."/>
            <person name="LaButti K."/>
            <person name="Lindquist E.A."/>
            <person name="Lipzen A."/>
            <person name="Lundell T."/>
            <person name="Morin E."/>
            <person name="Murat C."/>
            <person name="Sun H."/>
            <person name="Tunlid A."/>
            <person name="Henrissat B."/>
            <person name="Grigoriev I.V."/>
            <person name="Hibbett D.S."/>
            <person name="Martin F."/>
            <person name="Nordberg H.P."/>
            <person name="Cantor M.N."/>
            <person name="Hua S.X."/>
        </authorList>
    </citation>
    <scope>NUCLEOTIDE SEQUENCE [LARGE SCALE GENOMIC DNA]</scope>
    <source>
        <strain evidence="9 10">MUT 4182</strain>
    </source>
</reference>
<dbReference type="GO" id="GO:0006606">
    <property type="term" value="P:protein import into nucleus"/>
    <property type="evidence" value="ECO:0007669"/>
    <property type="project" value="TreeGrafter"/>
</dbReference>